<reference evidence="2" key="1">
    <citation type="submission" date="2021-06" db="EMBL/GenBank/DDBJ databases">
        <title>Interrogation of the integrated mobile genetic elements in gut-associated Bacteroides with a consensus prediction approach.</title>
        <authorList>
            <person name="Campbell D.E."/>
            <person name="Leigh J.R."/>
            <person name="Kim T."/>
            <person name="England W."/>
            <person name="Whitaker R.J."/>
            <person name="Degnan P.H."/>
        </authorList>
    </citation>
    <scope>NUCLEOTIDE SEQUENCE</scope>
    <source>
        <strain evidence="2">VPI-3443</strain>
    </source>
</reference>
<evidence type="ECO:0000313" key="2">
    <source>
        <dbReference type="EMBL" id="UYU89368.1"/>
    </source>
</evidence>
<gene>
    <name evidence="2" type="ORF">KQP74_15595</name>
</gene>
<feature type="region of interest" description="Disordered" evidence="1">
    <location>
        <begin position="1"/>
        <end position="30"/>
    </location>
</feature>
<feature type="region of interest" description="Disordered" evidence="1">
    <location>
        <begin position="252"/>
        <end position="320"/>
    </location>
</feature>
<dbReference type="InterPro" id="IPR018330">
    <property type="entry name" value="RecT_fam"/>
</dbReference>
<accession>A0AB38U925</accession>
<evidence type="ECO:0000313" key="3">
    <source>
        <dbReference type="Proteomes" id="UP001162960"/>
    </source>
</evidence>
<protein>
    <submittedName>
        <fullName evidence="2">Recombinase RecT</fullName>
    </submittedName>
</protein>
<feature type="compositionally biased region" description="Low complexity" evidence="1">
    <location>
        <begin position="294"/>
        <end position="312"/>
    </location>
</feature>
<name>A0AB38U925_BACT4</name>
<dbReference type="Pfam" id="PF03837">
    <property type="entry name" value="RecT"/>
    <property type="match status" value="1"/>
</dbReference>
<dbReference type="RefSeq" id="WP_264455061.1">
    <property type="nucleotide sequence ID" value="NZ_CP083685.1"/>
</dbReference>
<feature type="compositionally biased region" description="Low complexity" evidence="1">
    <location>
        <begin position="19"/>
        <end position="29"/>
    </location>
</feature>
<sequence length="320" mass="34475">MAETNQNQTGGMFDNKSGAQPAPAQQPQQNLSIVQKDVVDTVMSKIKDFESAGELKLPANYSAVNALKSAWLILQETKDRNDKPALVACTKESVANALLDMVVQGLSPMKKQCYFIVYGSKLTLQRSYLGTLAIAKRVGGVKTAVANCVYEGDEFIFSIDPETGLKKIVKHVQTLEGLDANKVKGAYAILVTDDDRVLVEIMNITQIKQAWMQGATKGASPAHKNFGDEMAKKSVIGRACKILIGMSDDSALFDEPDETEVDTTAGQRAAQIEGGANKKHLGPVEDANFEEVKPTAPVQQPAPASSSTQQAKATDENPPY</sequence>
<dbReference type="GO" id="GO:0006259">
    <property type="term" value="P:DNA metabolic process"/>
    <property type="evidence" value="ECO:0007669"/>
    <property type="project" value="InterPro"/>
</dbReference>
<feature type="compositionally biased region" description="Acidic residues" evidence="1">
    <location>
        <begin position="252"/>
        <end position="261"/>
    </location>
</feature>
<feature type="compositionally biased region" description="Polar residues" evidence="1">
    <location>
        <begin position="1"/>
        <end position="10"/>
    </location>
</feature>
<organism evidence="2 3">
    <name type="scientific">Bacteroides thetaiotaomicron</name>
    <dbReference type="NCBI Taxonomy" id="818"/>
    <lineage>
        <taxon>Bacteria</taxon>
        <taxon>Pseudomonadati</taxon>
        <taxon>Bacteroidota</taxon>
        <taxon>Bacteroidia</taxon>
        <taxon>Bacteroidales</taxon>
        <taxon>Bacteroidaceae</taxon>
        <taxon>Bacteroides</taxon>
    </lineage>
</organism>
<dbReference type="AlphaFoldDB" id="A0AB38U925"/>
<dbReference type="EMBL" id="CP083685">
    <property type="protein sequence ID" value="UYU89368.1"/>
    <property type="molecule type" value="Genomic_DNA"/>
</dbReference>
<dbReference type="Proteomes" id="UP001162960">
    <property type="component" value="Chromosome"/>
</dbReference>
<dbReference type="GO" id="GO:0003677">
    <property type="term" value="F:DNA binding"/>
    <property type="evidence" value="ECO:0007669"/>
    <property type="project" value="InterPro"/>
</dbReference>
<evidence type="ECO:0000256" key="1">
    <source>
        <dbReference type="SAM" id="MobiDB-lite"/>
    </source>
</evidence>
<proteinExistence type="predicted"/>